<dbReference type="AlphaFoldDB" id="A0A937G0L7"/>
<dbReference type="Pfam" id="PF13469">
    <property type="entry name" value="Sulfotransfer_3"/>
    <property type="match status" value="1"/>
</dbReference>
<dbReference type="Proteomes" id="UP000614216">
    <property type="component" value="Unassembled WGS sequence"/>
</dbReference>
<reference evidence="1" key="1">
    <citation type="submission" date="2021-01" db="EMBL/GenBank/DDBJ databases">
        <title>Fulvivirga kasyanovii gen. nov., sp nov., a novel member of the phylum Bacteroidetes isolated from seawater in a mussel farm.</title>
        <authorList>
            <person name="Zhao L.-H."/>
            <person name="Wang Z.-J."/>
        </authorList>
    </citation>
    <scope>NUCLEOTIDE SEQUENCE</scope>
    <source>
        <strain evidence="1">29W222</strain>
    </source>
</reference>
<dbReference type="SUPFAM" id="SSF52540">
    <property type="entry name" value="P-loop containing nucleoside triphosphate hydrolases"/>
    <property type="match status" value="1"/>
</dbReference>
<dbReference type="EMBL" id="JAEUGD010000061">
    <property type="protein sequence ID" value="MBL6448333.1"/>
    <property type="molecule type" value="Genomic_DNA"/>
</dbReference>
<proteinExistence type="predicted"/>
<evidence type="ECO:0000313" key="1">
    <source>
        <dbReference type="EMBL" id="MBL6448333.1"/>
    </source>
</evidence>
<dbReference type="RefSeq" id="WP_202857873.1">
    <property type="nucleotide sequence ID" value="NZ_JAEUGD010000061.1"/>
</dbReference>
<dbReference type="Gene3D" id="3.40.50.300">
    <property type="entry name" value="P-loop containing nucleotide triphosphate hydrolases"/>
    <property type="match status" value="1"/>
</dbReference>
<sequence length="289" mass="33667">MEACYPDKKATECHPIFIIGAPRTGSTLLYQLLTNNTEVIYISNFVNLFHRNLFAGFVLNGLLLKGHRRIHNSFSSDFGNTLKSGWNAPSESGNFWYNWLSKTNDYEENNNISQKKINRLQKLFNRVMALYERPIVFKNLNNSQRLPLISKIDPQSKIIWIKRDHVYNAQSIILARQKYNVSPNEIWSVHPKGLSPDDCSNEFELVANQIKLIEEKIREDLKLFPEENTLTINYENLEDMLPDILQFCGIKLDSLNMLRPHIKTKNSQRLSSEDWNRLQIEIQSLSLPQ</sequence>
<organism evidence="1 2">
    <name type="scientific">Fulvivirga marina</name>
    <dbReference type="NCBI Taxonomy" id="2494733"/>
    <lineage>
        <taxon>Bacteria</taxon>
        <taxon>Pseudomonadati</taxon>
        <taxon>Bacteroidota</taxon>
        <taxon>Cytophagia</taxon>
        <taxon>Cytophagales</taxon>
        <taxon>Fulvivirgaceae</taxon>
        <taxon>Fulvivirga</taxon>
    </lineage>
</organism>
<name>A0A937G0L7_9BACT</name>
<dbReference type="InterPro" id="IPR027417">
    <property type="entry name" value="P-loop_NTPase"/>
</dbReference>
<gene>
    <name evidence="1" type="ORF">JMN32_18615</name>
</gene>
<protein>
    <submittedName>
        <fullName evidence="1">Sulfotransferase</fullName>
    </submittedName>
</protein>
<evidence type="ECO:0000313" key="2">
    <source>
        <dbReference type="Proteomes" id="UP000614216"/>
    </source>
</evidence>
<keyword evidence="2" id="KW-1185">Reference proteome</keyword>
<accession>A0A937G0L7</accession>
<comment type="caution">
    <text evidence="1">The sequence shown here is derived from an EMBL/GenBank/DDBJ whole genome shotgun (WGS) entry which is preliminary data.</text>
</comment>